<evidence type="ECO:0000313" key="1">
    <source>
        <dbReference type="EMBL" id="QCT71813.1"/>
    </source>
</evidence>
<accession>A0A4P9C8J7</accession>
<dbReference type="PANTHER" id="PTHR43657:SF1">
    <property type="entry name" value="ALTERED INHERITANCE OF MITOCHONDRIA PROTEIN 24, MITOCHONDRIAL"/>
    <property type="match status" value="1"/>
</dbReference>
<dbReference type="PANTHER" id="PTHR43657">
    <property type="entry name" value="TRYPTOPHAN RNA-BINDING ATTENUATOR PROTEIN-LIKE PROTEIN"/>
    <property type="match status" value="1"/>
</dbReference>
<protein>
    <submittedName>
        <fullName evidence="1">TIGR00266 family protein</fullName>
    </submittedName>
</protein>
<dbReference type="InterPro" id="IPR002838">
    <property type="entry name" value="AIM24"/>
</dbReference>
<dbReference type="AlphaFoldDB" id="A0A4P9C8J7"/>
<evidence type="ECO:0000313" key="2">
    <source>
        <dbReference type="Proteomes" id="UP000218387"/>
    </source>
</evidence>
<dbReference type="InterPro" id="IPR016031">
    <property type="entry name" value="Trp_RNA-bd_attenuator-like_dom"/>
</dbReference>
<dbReference type="Pfam" id="PF01987">
    <property type="entry name" value="AIM24"/>
    <property type="match status" value="1"/>
</dbReference>
<dbReference type="InterPro" id="IPR036983">
    <property type="entry name" value="AIM24_sf"/>
</dbReference>
<dbReference type="Proteomes" id="UP000218387">
    <property type="component" value="Chromosome"/>
</dbReference>
<dbReference type="NCBIfam" id="TIGR00266">
    <property type="entry name" value="TIGR00266 family protein"/>
    <property type="match status" value="1"/>
</dbReference>
<dbReference type="KEGG" id="emt:CPZ25_010900"/>
<name>A0A4P9C8J7_EUBML</name>
<reference evidence="1 2" key="1">
    <citation type="submission" date="2018-05" db="EMBL/GenBank/DDBJ databases">
        <title>Genome comparison of Eubacterium sp.</title>
        <authorList>
            <person name="Feng Y."/>
            <person name="Sanchez-Andrea I."/>
            <person name="Stams A.J.M."/>
            <person name="De Vos W.M."/>
        </authorList>
    </citation>
    <scope>NUCLEOTIDE SEQUENCE [LARGE SCALE GENOMIC DNA]</scope>
    <source>
        <strain evidence="1 2">YI</strain>
    </source>
</reference>
<dbReference type="Gene3D" id="3.60.160.10">
    <property type="entry name" value="Mitochondrial biogenesis AIM24"/>
    <property type="match status" value="1"/>
</dbReference>
<keyword evidence="2" id="KW-1185">Reference proteome</keyword>
<proteinExistence type="predicted"/>
<dbReference type="RefSeq" id="WP_058693353.1">
    <property type="nucleotide sequence ID" value="NZ_CABJDW020000001.1"/>
</dbReference>
<dbReference type="EMBL" id="CP029487">
    <property type="protein sequence ID" value="QCT71813.1"/>
    <property type="molecule type" value="Genomic_DNA"/>
</dbReference>
<gene>
    <name evidence="1" type="ORF">CPZ25_010900</name>
</gene>
<sequence length="228" mass="24624">MKYEIIGDTLPVVELELDRGEQIYTESGGMSWMDPCFDMETTTRGGALKAIKRSFSGNSLFLTTYTCTGDKGKIAFASSFPGNIRAVRLEAGQSIICAKTAFLAAEESVDFSIFFKKSVKTGVFGGAGFILQKLTGPGLVFLELNGSTIEYNLEEGQTINVDQGHIAVFQEKVHFDVTQVKGAKNILFSGEGLFFATLTGPGRVVLQSMPVDKLAKALIPYMPTSTSS</sequence>
<organism evidence="1 2">
    <name type="scientific">Eubacterium maltosivorans</name>
    <dbReference type="NCBI Taxonomy" id="2041044"/>
    <lineage>
        <taxon>Bacteria</taxon>
        <taxon>Bacillati</taxon>
        <taxon>Bacillota</taxon>
        <taxon>Clostridia</taxon>
        <taxon>Eubacteriales</taxon>
        <taxon>Eubacteriaceae</taxon>
        <taxon>Eubacterium</taxon>
    </lineage>
</organism>
<dbReference type="SUPFAM" id="SSF51219">
    <property type="entry name" value="TRAP-like"/>
    <property type="match status" value="1"/>
</dbReference>